<gene>
    <name evidence="5" type="ORF">LVIROSA_LOCUS8868</name>
</gene>
<dbReference type="SMART" id="SM00369">
    <property type="entry name" value="LRR_TYP"/>
    <property type="match status" value="5"/>
</dbReference>
<accession>A0AAU9M5R7</accession>
<dbReference type="InterPro" id="IPR027417">
    <property type="entry name" value="P-loop_NTPase"/>
</dbReference>
<dbReference type="GO" id="GO:0043531">
    <property type="term" value="F:ADP binding"/>
    <property type="evidence" value="ECO:0007669"/>
    <property type="project" value="InterPro"/>
</dbReference>
<evidence type="ECO:0000313" key="6">
    <source>
        <dbReference type="Proteomes" id="UP001157418"/>
    </source>
</evidence>
<dbReference type="FunFam" id="3.40.50.10140:FF:000007">
    <property type="entry name" value="Disease resistance protein (TIR-NBS-LRR class)"/>
    <property type="match status" value="1"/>
</dbReference>
<dbReference type="GO" id="GO:0006952">
    <property type="term" value="P:defense response"/>
    <property type="evidence" value="ECO:0007669"/>
    <property type="project" value="InterPro"/>
</dbReference>
<dbReference type="InterPro" id="IPR044974">
    <property type="entry name" value="Disease_R_plants"/>
</dbReference>
<keyword evidence="2" id="KW-0677">Repeat</keyword>
<dbReference type="Proteomes" id="UP001157418">
    <property type="component" value="Unassembled WGS sequence"/>
</dbReference>
<keyword evidence="1" id="KW-0433">Leucine-rich repeat</keyword>
<dbReference type="InterPro" id="IPR032675">
    <property type="entry name" value="LRR_dom_sf"/>
</dbReference>
<dbReference type="Gene3D" id="1.10.8.430">
    <property type="entry name" value="Helical domain of apoptotic protease-activating factors"/>
    <property type="match status" value="1"/>
</dbReference>
<keyword evidence="6" id="KW-1185">Reference proteome</keyword>
<dbReference type="Pfam" id="PF01582">
    <property type="entry name" value="TIR"/>
    <property type="match status" value="1"/>
</dbReference>
<dbReference type="InterPro" id="IPR003591">
    <property type="entry name" value="Leu-rich_rpt_typical-subtyp"/>
</dbReference>
<dbReference type="InterPro" id="IPR035897">
    <property type="entry name" value="Toll_tir_struct_dom_sf"/>
</dbReference>
<dbReference type="SMART" id="SM00255">
    <property type="entry name" value="TIR"/>
    <property type="match status" value="1"/>
</dbReference>
<evidence type="ECO:0000313" key="5">
    <source>
        <dbReference type="EMBL" id="CAH1421469.1"/>
    </source>
</evidence>
<dbReference type="SUPFAM" id="SSF52200">
    <property type="entry name" value="Toll/Interleukin receptor TIR domain"/>
    <property type="match status" value="1"/>
</dbReference>
<dbReference type="Gene3D" id="3.40.50.300">
    <property type="entry name" value="P-loop containing nucleotide triphosphate hydrolases"/>
    <property type="match status" value="1"/>
</dbReference>
<dbReference type="InterPro" id="IPR002182">
    <property type="entry name" value="NB-ARC"/>
</dbReference>
<dbReference type="PANTHER" id="PTHR11017:SF544">
    <property type="entry name" value="ADP-RIBOSYL CYCLASE_CYCLIC ADP-RIBOSE HYDROLASE"/>
    <property type="match status" value="1"/>
</dbReference>
<comment type="caution">
    <text evidence="5">The sequence shown here is derived from an EMBL/GenBank/DDBJ whole genome shotgun (WGS) entry which is preliminary data.</text>
</comment>
<evidence type="ECO:0000256" key="3">
    <source>
        <dbReference type="ARBA" id="ARBA00023027"/>
    </source>
</evidence>
<dbReference type="EMBL" id="CAKMRJ010001112">
    <property type="protein sequence ID" value="CAH1421469.1"/>
    <property type="molecule type" value="Genomic_DNA"/>
</dbReference>
<dbReference type="InterPro" id="IPR058192">
    <property type="entry name" value="WHD_ROQ1-like"/>
</dbReference>
<evidence type="ECO:0000256" key="1">
    <source>
        <dbReference type="ARBA" id="ARBA00022614"/>
    </source>
</evidence>
<dbReference type="Pfam" id="PF23282">
    <property type="entry name" value="WHD_ROQ1"/>
    <property type="match status" value="1"/>
</dbReference>
<protein>
    <recommendedName>
        <fullName evidence="4">TIR domain-containing protein</fullName>
    </recommendedName>
</protein>
<dbReference type="PRINTS" id="PR00364">
    <property type="entry name" value="DISEASERSIST"/>
</dbReference>
<evidence type="ECO:0000256" key="2">
    <source>
        <dbReference type="ARBA" id="ARBA00022737"/>
    </source>
</evidence>
<evidence type="ECO:0000259" key="4">
    <source>
        <dbReference type="PROSITE" id="PS50104"/>
    </source>
</evidence>
<dbReference type="InterPro" id="IPR042197">
    <property type="entry name" value="Apaf_helical"/>
</dbReference>
<organism evidence="5 6">
    <name type="scientific">Lactuca virosa</name>
    <dbReference type="NCBI Taxonomy" id="75947"/>
    <lineage>
        <taxon>Eukaryota</taxon>
        <taxon>Viridiplantae</taxon>
        <taxon>Streptophyta</taxon>
        <taxon>Embryophyta</taxon>
        <taxon>Tracheophyta</taxon>
        <taxon>Spermatophyta</taxon>
        <taxon>Magnoliopsida</taxon>
        <taxon>eudicotyledons</taxon>
        <taxon>Gunneridae</taxon>
        <taxon>Pentapetalae</taxon>
        <taxon>asterids</taxon>
        <taxon>campanulids</taxon>
        <taxon>Asterales</taxon>
        <taxon>Asteraceae</taxon>
        <taxon>Cichorioideae</taxon>
        <taxon>Cichorieae</taxon>
        <taxon>Lactucinae</taxon>
        <taxon>Lactuca</taxon>
    </lineage>
</organism>
<dbReference type="SUPFAM" id="SSF52058">
    <property type="entry name" value="L domain-like"/>
    <property type="match status" value="2"/>
</dbReference>
<dbReference type="PROSITE" id="PS50104">
    <property type="entry name" value="TIR"/>
    <property type="match status" value="1"/>
</dbReference>
<reference evidence="5 6" key="1">
    <citation type="submission" date="2022-01" db="EMBL/GenBank/DDBJ databases">
        <authorList>
            <person name="Xiong W."/>
            <person name="Schranz E."/>
        </authorList>
    </citation>
    <scope>NUCLEOTIDE SEQUENCE [LARGE SCALE GENOMIC DNA]</scope>
</reference>
<dbReference type="SUPFAM" id="SSF52540">
    <property type="entry name" value="P-loop containing nucleoside triphosphate hydrolases"/>
    <property type="match status" value="1"/>
</dbReference>
<dbReference type="InterPro" id="IPR000157">
    <property type="entry name" value="TIR_dom"/>
</dbReference>
<proteinExistence type="predicted"/>
<dbReference type="Gene3D" id="3.80.10.10">
    <property type="entry name" value="Ribonuclease Inhibitor"/>
    <property type="match status" value="3"/>
</dbReference>
<dbReference type="AlphaFoldDB" id="A0AAU9M5R7"/>
<dbReference type="PANTHER" id="PTHR11017">
    <property type="entry name" value="LEUCINE-RICH REPEAT-CONTAINING PROTEIN"/>
    <property type="match status" value="1"/>
</dbReference>
<dbReference type="Gene3D" id="3.40.50.10140">
    <property type="entry name" value="Toll/interleukin-1 receptor homology (TIR) domain"/>
    <property type="match status" value="1"/>
</dbReference>
<dbReference type="Pfam" id="PF00931">
    <property type="entry name" value="NB-ARC"/>
    <property type="match status" value="1"/>
</dbReference>
<dbReference type="GO" id="GO:0007165">
    <property type="term" value="P:signal transduction"/>
    <property type="evidence" value="ECO:0007669"/>
    <property type="project" value="InterPro"/>
</dbReference>
<sequence>MASSSTSSANKSFKYDVFLSFRGEDTRTSFVDHLYHALQNKSIHTYKDDERIRKGKRISDELIGSIEDSKFYIIVFSKSYASSSWCLDELVKIMECQRSNHHIAYPVFYDVEPSEVRKQSGAVAEAFADHEKEETAAKWREALKEAADLSGWELKNTAEGHEAKFIQKIVEDLSLELRAISFNIDEKLVGMESRVMDVVSCLGTGSDDVRMIGIKGMGGGGKTTLARAVFDRISFQFEGKSFVHNVREVSNASLSGLKSLQKQVLRDILNDKGISVSSVFDGKEIMKKMMCHRKVLIVLDDVNRIDQLEALAGDLNWFKLGSRIIITTRDEQVLLAHGVEFVRDVSLLSNKEAICLFKTYAFGREIPIQQYKELSKQVVSYAAGLPLTIKVLGSLLCGKNELEWEDALKRLKTIPLAETLKILELSYTSLEDDYKEIFLDIACYLKGWGRNKAIKVLESCGFHARIGLRVLEQKSLITFNCASYDYEWVGMHDHLKEMAMNIIRRSHPDEPHKHSRLWKIDEIEDILANDLGTKATRCIQFHTKKFNPNILIKGLRNMKELRFFSVRGDTSNDFKFRIVGPHFPNAIRYLHWTDYPFRTLPKTFQANNLVALEMDGSKILQLWEGGERKVLYKLRFLDLSCSSLRTLDLGLAPNLEELILVGCKNLEKLHLPGRCLNLRCLLLTNSKLRTLDIGQTPNLEKLDLQKSYCLDELLMANECQKLAELKISHSNLRTLDLGMTPNLKKLVLTECHKLVKLSTSIGCLKKLVHVNLSDCVRFRSFLFASKDYTYCSVDESLAVAPLASELNLTVKSLESCPLHPKSNLPKFRFKYFYTEDRPSLTRNLEMLLSVGMCACTNLETFSRSICGLQRLRKLRFKGSFLEVTKDLDQLESLEELILFSTKINHLPDSICKLKHLKSLELDDIRLLERLPEDLSQIECLEKLSLLSIDIKHLPDSICMLKHLKSLRLMFCSLLEKLPKDLGQLECLEELILTHCKFLQDIPNSICMLKRLKNLQLHECSLLEKLPEDLGQLECLENLSLWKNEFLQDIPNSICEMKCLKYLNLYKCIRVEKLPEELGCLECLKELHINGTSISHLPQSILSLNGLGIIGPIQLLKSHTQQESPLPCSTDDFEKFCGPEKTTQKHYCKSQLHLVCSSTSVGTGMNILLIEINLVFLLRILSYYSFIQRICIYGAECLMTEVLCIFPHFSHR</sequence>
<name>A0AAU9M5R7_9ASTR</name>
<keyword evidence="3" id="KW-0520">NAD</keyword>
<feature type="domain" description="TIR" evidence="4">
    <location>
        <begin position="13"/>
        <end position="177"/>
    </location>
</feature>